<reference evidence="4 5" key="1">
    <citation type="submission" date="2024-01" db="EMBL/GenBank/DDBJ databases">
        <title>Genome assemblies of Stephania.</title>
        <authorList>
            <person name="Yang L."/>
        </authorList>
    </citation>
    <scope>NUCLEOTIDE SEQUENCE [LARGE SCALE GENOMIC DNA]</scope>
    <source>
        <strain evidence="4">YNDBR</strain>
        <tissue evidence="4">Leaf</tissue>
    </source>
</reference>
<keyword evidence="5" id="KW-1185">Reference proteome</keyword>
<dbReference type="SUPFAM" id="SSF53383">
    <property type="entry name" value="PLP-dependent transferases"/>
    <property type="match status" value="1"/>
</dbReference>
<dbReference type="SUPFAM" id="SSF51445">
    <property type="entry name" value="(Trans)glycosidases"/>
    <property type="match status" value="1"/>
</dbReference>
<dbReference type="GO" id="GO:0009044">
    <property type="term" value="F:xylan 1,4-beta-xylosidase activity"/>
    <property type="evidence" value="ECO:0007669"/>
    <property type="project" value="InterPro"/>
</dbReference>
<dbReference type="PANTHER" id="PTHR42721:SF1">
    <property type="entry name" value="BETA-D-XYLOSIDASE 6-RELATED"/>
    <property type="match status" value="1"/>
</dbReference>
<name>A0AAP0JKY8_9MAGN</name>
<evidence type="ECO:0000259" key="2">
    <source>
        <dbReference type="Pfam" id="PF00464"/>
    </source>
</evidence>
<dbReference type="InterPro" id="IPR015422">
    <property type="entry name" value="PyrdxlP-dep_Trfase_small"/>
</dbReference>
<dbReference type="EMBL" id="JBBNAF010000006">
    <property type="protein sequence ID" value="KAK9135988.1"/>
    <property type="molecule type" value="Genomic_DNA"/>
</dbReference>
<proteinExistence type="predicted"/>
<dbReference type="Gene3D" id="3.20.20.300">
    <property type="entry name" value="Glycoside hydrolase, family 3, N-terminal domain"/>
    <property type="match status" value="1"/>
</dbReference>
<accession>A0AAP0JKY8</accession>
<dbReference type="GO" id="GO:0045493">
    <property type="term" value="P:xylan catabolic process"/>
    <property type="evidence" value="ECO:0007669"/>
    <property type="project" value="InterPro"/>
</dbReference>
<protein>
    <recommendedName>
        <fullName evidence="6">Glycoside hydrolase family 3 N-terminal domain-containing protein</fullName>
    </recommendedName>
</protein>
<dbReference type="InterPro" id="IPR015424">
    <property type="entry name" value="PyrdxlP-dep_Trfase"/>
</dbReference>
<dbReference type="GO" id="GO:0031222">
    <property type="term" value="P:arabinan catabolic process"/>
    <property type="evidence" value="ECO:0007669"/>
    <property type="project" value="TreeGrafter"/>
</dbReference>
<gene>
    <name evidence="4" type="ORF">Syun_015318</name>
</gene>
<dbReference type="Pfam" id="PF00464">
    <property type="entry name" value="SHMT"/>
    <property type="match status" value="1"/>
</dbReference>
<comment type="caution">
    <text evidence="4">The sequence shown here is derived from an EMBL/GenBank/DDBJ whole genome shotgun (WGS) entry which is preliminary data.</text>
</comment>
<evidence type="ECO:0000259" key="3">
    <source>
        <dbReference type="Pfam" id="PF00933"/>
    </source>
</evidence>
<feature type="domain" description="Glycoside hydrolase family 3 N-terminal" evidence="3">
    <location>
        <begin position="55"/>
        <end position="225"/>
    </location>
</feature>
<dbReference type="Pfam" id="PF00933">
    <property type="entry name" value="Glyco_hydro_3"/>
    <property type="match status" value="1"/>
</dbReference>
<dbReference type="InterPro" id="IPR044993">
    <property type="entry name" value="BXL"/>
</dbReference>
<dbReference type="PANTHER" id="PTHR42721">
    <property type="entry name" value="SUGAR HYDROLASE-RELATED"/>
    <property type="match status" value="1"/>
</dbReference>
<dbReference type="InterPro" id="IPR036962">
    <property type="entry name" value="Glyco_hydro_3_N_sf"/>
</dbReference>
<evidence type="ECO:0000313" key="4">
    <source>
        <dbReference type="EMBL" id="KAK9135988.1"/>
    </source>
</evidence>
<evidence type="ECO:0000256" key="1">
    <source>
        <dbReference type="ARBA" id="ARBA00022801"/>
    </source>
</evidence>
<organism evidence="4 5">
    <name type="scientific">Stephania yunnanensis</name>
    <dbReference type="NCBI Taxonomy" id="152371"/>
    <lineage>
        <taxon>Eukaryota</taxon>
        <taxon>Viridiplantae</taxon>
        <taxon>Streptophyta</taxon>
        <taxon>Embryophyta</taxon>
        <taxon>Tracheophyta</taxon>
        <taxon>Spermatophyta</taxon>
        <taxon>Magnoliopsida</taxon>
        <taxon>Ranunculales</taxon>
        <taxon>Menispermaceae</taxon>
        <taxon>Menispermoideae</taxon>
        <taxon>Cissampelideae</taxon>
        <taxon>Stephania</taxon>
    </lineage>
</organism>
<dbReference type="InterPro" id="IPR039429">
    <property type="entry name" value="SHMT-like_dom"/>
</dbReference>
<dbReference type="InterPro" id="IPR017853">
    <property type="entry name" value="GH"/>
</dbReference>
<evidence type="ECO:0008006" key="6">
    <source>
        <dbReference type="Google" id="ProtNLM"/>
    </source>
</evidence>
<dbReference type="InterPro" id="IPR001764">
    <property type="entry name" value="Glyco_hydro_3_N"/>
</dbReference>
<evidence type="ECO:0000313" key="5">
    <source>
        <dbReference type="Proteomes" id="UP001420932"/>
    </source>
</evidence>
<dbReference type="Proteomes" id="UP001420932">
    <property type="component" value="Unassembled WGS sequence"/>
</dbReference>
<dbReference type="GO" id="GO:0046556">
    <property type="term" value="F:alpha-L-arabinofuranosidase activity"/>
    <property type="evidence" value="ECO:0007669"/>
    <property type="project" value="TreeGrafter"/>
</dbReference>
<sequence length="317" mass="34484">MLAGEKIIAEKITQLSDNASSIPRLGIPPYEWWSESLHGIAANGPGVSFSNGPVQSATMFSQVLLTAASFNRTLWYSIARATAVEARAMYNVGQAGLTFWAPNVNIFRDPRWGRGQETPGEDPMVASAFAIEYVKGLQGEDLSASSSGGLMLSACCKHFIGYDLENWTGIERYSFNAVITEQDAQDTYVPPFQSCIQDAKASCLMCSYNEVAGIPACAMGSVFKKIRKFYNCYIIILSGNKVEKLCDLCNITVNKNAVFGDSGALAPGGVRIGAPAMTSRSLVEKDFEQIAELLHQAVNFCLKKTFHLTLSLEPTKE</sequence>
<dbReference type="Gene3D" id="3.90.1150.10">
    <property type="entry name" value="Aspartate Aminotransferase, domain 1"/>
    <property type="match status" value="1"/>
</dbReference>
<dbReference type="AlphaFoldDB" id="A0AAP0JKY8"/>
<feature type="domain" description="Serine hydroxymethyltransferase-like" evidence="2">
    <location>
        <begin position="237"/>
        <end position="293"/>
    </location>
</feature>
<keyword evidence="1" id="KW-0378">Hydrolase</keyword>